<dbReference type="InterPro" id="IPR035019">
    <property type="entry name" value="Spt6_SH2_N"/>
</dbReference>
<feature type="region of interest" description="Disordered" evidence="6">
    <location>
        <begin position="124"/>
        <end position="143"/>
    </location>
</feature>
<dbReference type="InterPro" id="IPR037027">
    <property type="entry name" value="YqgF/RNaseH-like_dom_sf"/>
</dbReference>
<dbReference type="Pfam" id="PF17674">
    <property type="entry name" value="HHH_9"/>
    <property type="match status" value="1"/>
</dbReference>
<dbReference type="Pfam" id="PF14639">
    <property type="entry name" value="YqgF"/>
    <property type="match status" value="1"/>
</dbReference>
<dbReference type="FunFam" id="1.10.150.850:FF:000001">
    <property type="entry name" value="Transcription elongation factor spt6"/>
    <property type="match status" value="1"/>
</dbReference>
<name>A0A0N5AP83_9BILA</name>
<dbReference type="InterPro" id="IPR055179">
    <property type="entry name" value="Tex-like_central_region"/>
</dbReference>
<dbReference type="PANTHER" id="PTHR10145:SF6">
    <property type="entry name" value="TRANSCRIPTION ELONGATION FACTOR SPT6"/>
    <property type="match status" value="1"/>
</dbReference>
<feature type="compositionally biased region" description="Acidic residues" evidence="6">
    <location>
        <begin position="81"/>
        <end position="113"/>
    </location>
</feature>
<dbReference type="SUPFAM" id="SSF50249">
    <property type="entry name" value="Nucleic acid-binding proteins"/>
    <property type="match status" value="1"/>
</dbReference>
<reference evidence="9" key="1">
    <citation type="submission" date="2016-04" db="UniProtKB">
        <authorList>
            <consortium name="WormBaseParasite"/>
        </authorList>
    </citation>
    <scope>IDENTIFICATION</scope>
</reference>
<dbReference type="CDD" id="cd09928">
    <property type="entry name" value="SH2_Cterm_SPT6_like"/>
    <property type="match status" value="1"/>
</dbReference>
<dbReference type="InterPro" id="IPR023319">
    <property type="entry name" value="Tex-like_HTH_dom_sf"/>
</dbReference>
<dbReference type="Gene3D" id="1.10.10.2740">
    <property type="entry name" value="Spt6, Death-like domain"/>
    <property type="match status" value="1"/>
</dbReference>
<evidence type="ECO:0000313" key="8">
    <source>
        <dbReference type="Proteomes" id="UP000046393"/>
    </source>
</evidence>
<keyword evidence="8" id="KW-1185">Reference proteome</keyword>
<evidence type="ECO:0000256" key="6">
    <source>
        <dbReference type="SAM" id="MobiDB-lite"/>
    </source>
</evidence>
<dbReference type="Proteomes" id="UP000046393">
    <property type="component" value="Unplaced"/>
</dbReference>
<feature type="region of interest" description="Disordered" evidence="6">
    <location>
        <begin position="237"/>
        <end position="261"/>
    </location>
</feature>
<comment type="subcellular location">
    <subcellularLocation>
        <location evidence="1 5">Nucleus</location>
    </subcellularLocation>
</comment>
<dbReference type="Pfam" id="PF00575">
    <property type="entry name" value="S1"/>
    <property type="match status" value="1"/>
</dbReference>
<dbReference type="GO" id="GO:0008023">
    <property type="term" value="C:transcription elongation factor complex"/>
    <property type="evidence" value="ECO:0007669"/>
    <property type="project" value="TreeGrafter"/>
</dbReference>
<evidence type="ECO:0000256" key="4">
    <source>
        <dbReference type="ARBA" id="ARBA00023242"/>
    </source>
</evidence>
<protein>
    <recommendedName>
        <fullName evidence="5">Suppressor of Ty 6 homolog</fullName>
    </recommendedName>
</protein>
<dbReference type="PROSITE" id="PS50126">
    <property type="entry name" value="S1"/>
    <property type="match status" value="1"/>
</dbReference>
<dbReference type="Gene3D" id="3.30.505.10">
    <property type="entry name" value="SH2 domain"/>
    <property type="match status" value="2"/>
</dbReference>
<feature type="compositionally biased region" description="Acidic residues" evidence="6">
    <location>
        <begin position="56"/>
        <end position="69"/>
    </location>
</feature>
<dbReference type="PANTHER" id="PTHR10145">
    <property type="entry name" value="TRANSCRIPTION ELONGATION FACTOR SPT6"/>
    <property type="match status" value="1"/>
</dbReference>
<dbReference type="InterPro" id="IPR032706">
    <property type="entry name" value="Spt6_HHH"/>
</dbReference>
<dbReference type="STRING" id="451379.A0A0N5AP83"/>
<feature type="region of interest" description="Disordered" evidence="6">
    <location>
        <begin position="1"/>
        <end position="113"/>
    </location>
</feature>
<dbReference type="GO" id="GO:0034728">
    <property type="term" value="P:nucleosome organization"/>
    <property type="evidence" value="ECO:0007669"/>
    <property type="project" value="TreeGrafter"/>
</dbReference>
<dbReference type="SUPFAM" id="SSF55550">
    <property type="entry name" value="SH2 domain"/>
    <property type="match status" value="1"/>
</dbReference>
<dbReference type="InterPro" id="IPR012340">
    <property type="entry name" value="NA-bd_OB-fold"/>
</dbReference>
<keyword evidence="3 5" id="KW-0804">Transcription</keyword>
<dbReference type="Gene3D" id="1.10.10.650">
    <property type="entry name" value="RuvA domain 2-like"/>
    <property type="match status" value="1"/>
</dbReference>
<dbReference type="SMART" id="SM00252">
    <property type="entry name" value="SH2"/>
    <property type="match status" value="1"/>
</dbReference>
<evidence type="ECO:0000256" key="2">
    <source>
        <dbReference type="ARBA" id="ARBA00009253"/>
    </source>
</evidence>
<feature type="compositionally biased region" description="Basic residues" evidence="6">
    <location>
        <begin position="31"/>
        <end position="49"/>
    </location>
</feature>
<comment type="subunit">
    <text evidence="5">Interacts with glp-1 and lin-12.</text>
</comment>
<dbReference type="PIRSF" id="PIRSF036947">
    <property type="entry name" value="Spt6"/>
    <property type="match status" value="1"/>
</dbReference>
<evidence type="ECO:0000259" key="7">
    <source>
        <dbReference type="PROSITE" id="PS50126"/>
    </source>
</evidence>
<dbReference type="InterPro" id="IPR000980">
    <property type="entry name" value="SH2"/>
</dbReference>
<dbReference type="Pfam" id="PF14635">
    <property type="entry name" value="HHH_7"/>
    <property type="match status" value="1"/>
</dbReference>
<dbReference type="Pfam" id="PF22706">
    <property type="entry name" value="Tex_central_region"/>
    <property type="match status" value="1"/>
</dbReference>
<dbReference type="CDD" id="cd09918">
    <property type="entry name" value="SH2_Nterm_SPT6_like"/>
    <property type="match status" value="1"/>
</dbReference>
<dbReference type="InterPro" id="IPR023323">
    <property type="entry name" value="Tex-like_dom_sf"/>
</dbReference>
<dbReference type="InterPro" id="IPR035420">
    <property type="entry name" value="Spt6_SH2"/>
</dbReference>
<dbReference type="WBParaSite" id="SMUV_0000645001-mRNA-1">
    <property type="protein sequence ID" value="SMUV_0000645001-mRNA-1"/>
    <property type="gene ID" value="SMUV_0000645001"/>
</dbReference>
<dbReference type="SUPFAM" id="SSF158832">
    <property type="entry name" value="Tex N-terminal region-like"/>
    <property type="match status" value="1"/>
</dbReference>
<evidence type="ECO:0000256" key="3">
    <source>
        <dbReference type="ARBA" id="ARBA00023163"/>
    </source>
</evidence>
<dbReference type="GO" id="GO:0140673">
    <property type="term" value="P:transcription elongation-coupled chromatin remodeling"/>
    <property type="evidence" value="ECO:0007669"/>
    <property type="project" value="InterPro"/>
</dbReference>
<evidence type="ECO:0000256" key="1">
    <source>
        <dbReference type="ARBA" id="ARBA00004123"/>
    </source>
</evidence>
<dbReference type="SUPFAM" id="SSF47781">
    <property type="entry name" value="RuvA domain 2-like"/>
    <property type="match status" value="2"/>
</dbReference>
<dbReference type="Gene3D" id="2.40.50.140">
    <property type="entry name" value="Nucleic acid-binding proteins"/>
    <property type="match status" value="1"/>
</dbReference>
<comment type="function">
    <text evidence="5">Histone H3-H4 chaperone that plays a role in maintenance of chromatin structure during RNA polymerase II transcription elongation.</text>
</comment>
<dbReference type="InterPro" id="IPR017072">
    <property type="entry name" value="TF_Spt6"/>
</dbReference>
<feature type="region of interest" description="Disordered" evidence="6">
    <location>
        <begin position="156"/>
        <end position="204"/>
    </location>
</feature>
<evidence type="ECO:0000256" key="5">
    <source>
        <dbReference type="PIRNR" id="PIRNR036947"/>
    </source>
</evidence>
<dbReference type="InterPro" id="IPR042066">
    <property type="entry name" value="Spt6_death-like"/>
</dbReference>
<feature type="compositionally biased region" description="Acidic residues" evidence="6">
    <location>
        <begin position="237"/>
        <end position="251"/>
    </location>
</feature>
<dbReference type="InterPro" id="IPR035018">
    <property type="entry name" value="Spt6_SH2_C"/>
</dbReference>
<evidence type="ECO:0000313" key="9">
    <source>
        <dbReference type="WBParaSite" id="SMUV_0000645001-mRNA-1"/>
    </source>
</evidence>
<feature type="compositionally biased region" description="Basic and acidic residues" evidence="6">
    <location>
        <begin position="158"/>
        <end position="196"/>
    </location>
</feature>
<dbReference type="InterPro" id="IPR010994">
    <property type="entry name" value="RuvA_2-like"/>
</dbReference>
<dbReference type="SUPFAM" id="SSF53098">
    <property type="entry name" value="Ribonuclease H-like"/>
    <property type="match status" value="1"/>
</dbReference>
<proteinExistence type="inferred from homology"/>
<dbReference type="InterPro" id="IPR003029">
    <property type="entry name" value="S1_domain"/>
</dbReference>
<comment type="similarity">
    <text evidence="2 5">Belongs to the SPT6 family.</text>
</comment>
<dbReference type="InterPro" id="IPR041692">
    <property type="entry name" value="HHH_9"/>
</dbReference>
<accession>A0A0N5AP83</accession>
<dbReference type="Pfam" id="PF14641">
    <property type="entry name" value="HTH_44"/>
    <property type="match status" value="1"/>
</dbReference>
<dbReference type="FunFam" id="1.10.10.650:FF:000002">
    <property type="entry name" value="Transcription elongation factor spt6"/>
    <property type="match status" value="1"/>
</dbReference>
<dbReference type="InterPro" id="IPR036860">
    <property type="entry name" value="SH2_dom_sf"/>
</dbReference>
<keyword evidence="4 5" id="KW-0539">Nucleus</keyword>
<dbReference type="GO" id="GO:0042393">
    <property type="term" value="F:histone binding"/>
    <property type="evidence" value="ECO:0007669"/>
    <property type="project" value="TreeGrafter"/>
</dbReference>
<dbReference type="Gene3D" id="1.10.3500.10">
    <property type="entry name" value="Tex N-terminal region-like"/>
    <property type="match status" value="1"/>
</dbReference>
<dbReference type="InterPro" id="IPR028231">
    <property type="entry name" value="Spt6_YqgF"/>
</dbReference>
<feature type="domain" description="S1 motif" evidence="7">
    <location>
        <begin position="1205"/>
        <end position="1262"/>
    </location>
</feature>
<dbReference type="GO" id="GO:0003677">
    <property type="term" value="F:DNA binding"/>
    <property type="evidence" value="ECO:0007669"/>
    <property type="project" value="InterPro"/>
</dbReference>
<dbReference type="InterPro" id="IPR028088">
    <property type="entry name" value="Spt6_HTH_DNA-bd_dom"/>
</dbReference>
<dbReference type="Gene3D" id="1.10.150.850">
    <property type="entry name" value="Spt6, helix-hairpin-helix domain"/>
    <property type="match status" value="1"/>
</dbReference>
<organism evidence="8 9">
    <name type="scientific">Syphacia muris</name>
    <dbReference type="NCBI Taxonomy" id="451379"/>
    <lineage>
        <taxon>Eukaryota</taxon>
        <taxon>Metazoa</taxon>
        <taxon>Ecdysozoa</taxon>
        <taxon>Nematoda</taxon>
        <taxon>Chromadorea</taxon>
        <taxon>Rhabditida</taxon>
        <taxon>Spirurina</taxon>
        <taxon>Oxyuridomorpha</taxon>
        <taxon>Oxyuroidea</taxon>
        <taxon>Oxyuridae</taxon>
        <taxon>Syphacia</taxon>
    </lineage>
</organism>
<dbReference type="InterPro" id="IPR012337">
    <property type="entry name" value="RNaseH-like_sf"/>
</dbReference>
<dbReference type="Pfam" id="PF14633">
    <property type="entry name" value="SH2_2"/>
    <property type="match status" value="1"/>
</dbReference>
<dbReference type="Gene3D" id="3.30.420.140">
    <property type="entry name" value="YqgF/RNase H-like domain"/>
    <property type="match status" value="1"/>
</dbReference>
<dbReference type="FunFam" id="3.30.505.10:FF:000030">
    <property type="entry name" value="Transcription elongation factor spt6"/>
    <property type="match status" value="1"/>
</dbReference>
<dbReference type="GO" id="GO:0031491">
    <property type="term" value="F:nucleosome binding"/>
    <property type="evidence" value="ECO:0007669"/>
    <property type="project" value="TreeGrafter"/>
</dbReference>
<sequence length="1513" mass="177559">MSEFLDNQAEESENSGNTTPEDSADEDVGPKVKRAKRMKKTKPKKKKRINSYFCVSDDDDDEDDLEDDEARIQKEMAGFVVDEEEADEESDNDNEEDDKSENNELELDDEDIDLLNDNLDIQQRHVGGRVLIESDEEEDDRERIKHDLFSGVFFINSDDDREKDSLPDHDRDRYNEEESGSESRSDDFIVTDEGRHAQRRQRRYRMADVPEQAMEDAREIFGVDDFNFEEFFDEDLEAGEEEEEYPEDEEGESRGLSRVRQSRLKEKNATLLDTIEPAELEEKMLSQTDKRIQLEDRPERFQLRRIPVTEADDAELELESKWIFQYAFGNATLSSQDESCLTILASPELNEDDRRRILNEAPEKIREALMFIRNQLFEVPFIAFYRKEYVESCLAINDLWKVYQWDEKWCHLEQRKKRLLELMKRMLNYQMENDNASNLRIVTEYDMNEVNGVQTVEGLMDVSSKFQLYYGAEVPKMIDWEKIQNLSEDDPEREAVETRFRAATRTDKYMLCVQNRIDEMGARFGLTPLQFAENLEWKRHEIVQDEEEPLIAAERYVCESFPSPQAVVDGAVYVVAKQLSREPKVREFLRVKYREKLKISVWPTKKGREEIDESHRLFFKRYIKDKPVREVRHDEYLWYMQAKNEGLLNVQLFCDSDEDIRVGETLLNQFIVNEPYHKYGLLNFVFIYRNEFSNLVQLWNDIRAEAVKMCVNQFLLPGLEREAHERLMEEAREYVTKQCTQNLYERIKTATYHPYGDDAADFHDDDFHDGTRIMSICYPEDRDQASFCVIIDQDGQVIDHLRLTHLKKSLRSKRLNEADLKQEDLNCLRKFVSKRLPHVIAICGENLEARYLKEDVELTLREIQDLPRDIPIEIVDNEAAKVYMFSKQATTEFPDYPPLLRQAVSLARLLLDPLVEYCHFCNVDRDIICLSYHPLQSEISKDDLMFSLSLEFINRVNEVGVDVNRCLECPYTANMLQFVCGLGIRKAAQLLKVLKQNDNLLESRTKLVTLCRMGPKVFMNCAGFIKIDTAKVSDKTDAYVEVLDGSRVHPETYEWARKMAVDALEIDDTAEPTSALEEILQNPDKLKAKLARQGFGNKSITLYDIRAELNHRYKDLRIPYESPTSNQLFMMLTKENSECIGKLKLGRVTNIVYRKPRNNEDRDKALPLRDERTGQWKCQYCYKPDFRDTHEVWKHFDSCPGQPVGVKVRFDNGITGFIPNKYLSDRPESFMNPAERVQVNQPVYCRILDVDPEKFSCTCSCRSSDLRNLQQQNVTYDEYFDRARCKEEEEKDKKLKEQRKYATTNFVKRVISHPAFHNVKYKDAEHMLEKFEQGEAIIRPSSKSATHLTVTWKVADGVYQHIDVKEEGKQHSFDLGKTLIINGEEFEDLDEILARHIQPMAALAREVFAHKYFLEGVKAEDRQSIETYLTDEKKRTPSRIPYILTSSHEYPGKFVLSYMPVSKVRYEYMTITPDGFRFRQQMFVNLSNLLEWFKIHYREPPPGGKLLIFRNCL</sequence>